<evidence type="ECO:0000313" key="2">
    <source>
        <dbReference type="Proteomes" id="UP000235703"/>
    </source>
</evidence>
<dbReference type="Pfam" id="PF10698">
    <property type="entry name" value="DUF2505"/>
    <property type="match status" value="1"/>
</dbReference>
<comment type="caution">
    <text evidence="1">The sequence shown here is derived from an EMBL/GenBank/DDBJ whole genome shotgun (WGS) entry which is preliminary data.</text>
</comment>
<dbReference type="AlphaFoldDB" id="A0A2N6PF44"/>
<dbReference type="EMBL" id="PNFZ01000008">
    <property type="protein sequence ID" value="PMB97295.1"/>
    <property type="molecule type" value="Genomic_DNA"/>
</dbReference>
<proteinExistence type="predicted"/>
<keyword evidence="2" id="KW-1185">Reference proteome</keyword>
<organism evidence="1 2">
    <name type="scientific">Brevibacterium luteolum</name>
    <dbReference type="NCBI Taxonomy" id="199591"/>
    <lineage>
        <taxon>Bacteria</taxon>
        <taxon>Bacillati</taxon>
        <taxon>Actinomycetota</taxon>
        <taxon>Actinomycetes</taxon>
        <taxon>Micrococcales</taxon>
        <taxon>Brevibacteriaceae</taxon>
        <taxon>Brevibacterium</taxon>
    </lineage>
</organism>
<evidence type="ECO:0000313" key="1">
    <source>
        <dbReference type="EMBL" id="PMB97295.1"/>
    </source>
</evidence>
<protein>
    <recommendedName>
        <fullName evidence="3">DUF2505 domain-containing protein</fullName>
    </recommendedName>
</protein>
<dbReference type="InterPro" id="IPR019639">
    <property type="entry name" value="DUF2505"/>
</dbReference>
<dbReference type="Proteomes" id="UP000235703">
    <property type="component" value="Unassembled WGS sequence"/>
</dbReference>
<gene>
    <name evidence="1" type="ORF">CJ198_12190</name>
</gene>
<dbReference type="OrthoDB" id="4804412at2"/>
<evidence type="ECO:0008006" key="3">
    <source>
        <dbReference type="Google" id="ProtNLM"/>
    </source>
</evidence>
<sequence>MRRWAASSPPASTLTANEAVFMPAAGSARQYPTWQTDTMKTITAQRRSTAPLHRILARLESREIWEHATAEATVTGSVAEGLQVRTSAPLPAEEVPDSARRFLPETARIEQDFSLPATAADASSARAQQSTEVLGVPVAVSAVIDFAAADPADISGSGTEISVVAEVTSSIPLFGSAVEAAIAPTVERLLGERLEEIADL</sequence>
<accession>A0A2N6PF44</accession>
<name>A0A2N6PF44_9MICO</name>
<reference evidence="1 2" key="1">
    <citation type="submission" date="2017-09" db="EMBL/GenBank/DDBJ databases">
        <title>Bacterial strain isolated from the female urinary microbiota.</title>
        <authorList>
            <person name="Thomas-White K."/>
            <person name="Kumar N."/>
            <person name="Forster S."/>
            <person name="Putonti C."/>
            <person name="Lawley T."/>
            <person name="Wolfe A.J."/>
        </authorList>
    </citation>
    <scope>NUCLEOTIDE SEQUENCE [LARGE SCALE GENOMIC DNA]</scope>
    <source>
        <strain evidence="1 2">UMB0680</strain>
    </source>
</reference>